<reference evidence="1 2" key="2">
    <citation type="submission" date="2018-12" db="EMBL/GenBank/DDBJ databases">
        <title>Rhizobacter gummiphilus sp. nov., a rubber-degrading bacterium isolated from the soil of a botanical garden in Japan.</title>
        <authorList>
            <person name="Shunsuke S.S."/>
        </authorList>
    </citation>
    <scope>NUCLEOTIDE SEQUENCE [LARGE SCALE GENOMIC DNA]</scope>
    <source>
        <strain evidence="1 2">S-16</strain>
    </source>
</reference>
<reference evidence="1 2" key="1">
    <citation type="submission" date="2018-08" db="EMBL/GenBank/DDBJ databases">
        <authorList>
            <person name="Khan S.A."/>
            <person name="Jeon C.O."/>
            <person name="Chun B.H."/>
            <person name="Jeong S.E."/>
        </authorList>
    </citation>
    <scope>NUCLEOTIDE SEQUENCE [LARGE SCALE GENOMIC DNA]</scope>
    <source>
        <strain evidence="1 2">S-16</strain>
    </source>
</reference>
<dbReference type="EMBL" id="QUSW01000001">
    <property type="protein sequence ID" value="RQP25569.1"/>
    <property type="molecule type" value="Genomic_DNA"/>
</dbReference>
<protein>
    <submittedName>
        <fullName evidence="1">DUF3606 domain-containing protein</fullName>
    </submittedName>
</protein>
<dbReference type="Proteomes" id="UP000267464">
    <property type="component" value="Unassembled WGS sequence"/>
</dbReference>
<sequence length="66" mass="7586">MKSSHAIHRPQRTLGPSVGIAEAWERAYWAFEFDIDESELVDIIALTGDRVEDVMSEVQRRRQQSA</sequence>
<proteinExistence type="predicted"/>
<comment type="caution">
    <text evidence="1">The sequence shown here is derived from an EMBL/GenBank/DDBJ whole genome shotgun (WGS) entry which is preliminary data.</text>
</comment>
<gene>
    <name evidence="1" type="ORF">DZC73_00360</name>
</gene>
<dbReference type="RefSeq" id="WP_124538222.1">
    <property type="nucleotide sequence ID" value="NZ_QUSW01000001.1"/>
</dbReference>
<evidence type="ECO:0000313" key="1">
    <source>
        <dbReference type="EMBL" id="RQP25569.1"/>
    </source>
</evidence>
<name>A0A3N7JXK2_9BURK</name>
<dbReference type="OrthoDB" id="7999941at2"/>
<dbReference type="AlphaFoldDB" id="A0A3N7JXK2"/>
<evidence type="ECO:0000313" key="2">
    <source>
        <dbReference type="Proteomes" id="UP000267464"/>
    </source>
</evidence>
<accession>A0A3N7JXK2</accession>
<keyword evidence="2" id="KW-1185">Reference proteome</keyword>
<organism evidence="1 2">
    <name type="scientific">Piscinibacter terrae</name>
    <dbReference type="NCBI Taxonomy" id="2496871"/>
    <lineage>
        <taxon>Bacteria</taxon>
        <taxon>Pseudomonadati</taxon>
        <taxon>Pseudomonadota</taxon>
        <taxon>Betaproteobacteria</taxon>
        <taxon>Burkholderiales</taxon>
        <taxon>Sphaerotilaceae</taxon>
        <taxon>Piscinibacter</taxon>
    </lineage>
</organism>